<evidence type="ECO:0000256" key="4">
    <source>
        <dbReference type="SAM" id="SignalP"/>
    </source>
</evidence>
<dbReference type="NCBIfam" id="TIGR03002">
    <property type="entry name" value="outer_YhbN_LptA"/>
    <property type="match status" value="1"/>
</dbReference>
<dbReference type="InterPro" id="IPR014340">
    <property type="entry name" value="LptA"/>
</dbReference>
<dbReference type="KEGG" id="pars:DRW48_05205"/>
<dbReference type="EMBL" id="CP030918">
    <property type="protein sequence ID" value="AXC49159.1"/>
    <property type="molecule type" value="Genomic_DNA"/>
</dbReference>
<gene>
    <name evidence="6" type="primary">lptA</name>
    <name evidence="6" type="ORF">DRW48_05205</name>
</gene>
<sequence length="177" mass="17865">MLLRPALTALMLAAAGAALLPGGPAAAQNVAERAVNGAATIFGGMKADTKSPVEVTSDRLSVNQADGTATFGGNVVISQGEMRLKAADVTVVYAGNDRRRISKLRATGGVTLVNGPDAAEAREASYDVEAGTVTLTGDVLLSQGDNVLSGQTMVVNLADGTASVEGRVRSVLQPGSN</sequence>
<organism evidence="6 7">
    <name type="scientific">Paracoccus suum</name>
    <dbReference type="NCBI Taxonomy" id="2259340"/>
    <lineage>
        <taxon>Bacteria</taxon>
        <taxon>Pseudomonadati</taxon>
        <taxon>Pseudomonadota</taxon>
        <taxon>Alphaproteobacteria</taxon>
        <taxon>Rhodobacterales</taxon>
        <taxon>Paracoccaceae</taxon>
        <taxon>Paracoccus</taxon>
    </lineage>
</organism>
<name>A0A344PIF4_9RHOB</name>
<dbReference type="GO" id="GO:0017089">
    <property type="term" value="F:glycolipid transfer activity"/>
    <property type="evidence" value="ECO:0007669"/>
    <property type="project" value="TreeGrafter"/>
</dbReference>
<dbReference type="InterPro" id="IPR052037">
    <property type="entry name" value="LPS_export_LptA"/>
</dbReference>
<dbReference type="Proteomes" id="UP000252023">
    <property type="component" value="Chromosome"/>
</dbReference>
<dbReference type="GO" id="GO:0030288">
    <property type="term" value="C:outer membrane-bounded periplasmic space"/>
    <property type="evidence" value="ECO:0007669"/>
    <property type="project" value="TreeGrafter"/>
</dbReference>
<feature type="chain" id="PRO_5016642627" evidence="4">
    <location>
        <begin position="28"/>
        <end position="177"/>
    </location>
</feature>
<evidence type="ECO:0000256" key="3">
    <source>
        <dbReference type="ARBA" id="ARBA00022764"/>
    </source>
</evidence>
<dbReference type="Gene3D" id="2.60.450.10">
    <property type="entry name" value="Lipopolysaccharide (LPS) transport protein A like domain"/>
    <property type="match status" value="1"/>
</dbReference>
<dbReference type="GO" id="GO:0009279">
    <property type="term" value="C:cell outer membrane"/>
    <property type="evidence" value="ECO:0007669"/>
    <property type="project" value="TreeGrafter"/>
</dbReference>
<keyword evidence="3" id="KW-0574">Periplasm</keyword>
<keyword evidence="1" id="KW-0813">Transport</keyword>
<accession>A0A344PIF4</accession>
<reference evidence="7" key="1">
    <citation type="submission" date="2018-07" db="EMBL/GenBank/DDBJ databases">
        <title>Genome sequencing of Paracoccus sp. SC2-6.</title>
        <authorList>
            <person name="Heo J."/>
            <person name="Kim S.-J."/>
            <person name="Kwon S.-W."/>
        </authorList>
    </citation>
    <scope>NUCLEOTIDE SEQUENCE [LARGE SCALE GENOMIC DNA]</scope>
    <source>
        <strain evidence="7">SC2-6</strain>
    </source>
</reference>
<keyword evidence="2 4" id="KW-0732">Signal</keyword>
<evidence type="ECO:0000313" key="6">
    <source>
        <dbReference type="EMBL" id="AXC49159.1"/>
    </source>
</evidence>
<dbReference type="GO" id="GO:0015920">
    <property type="term" value="P:lipopolysaccharide transport"/>
    <property type="evidence" value="ECO:0007669"/>
    <property type="project" value="InterPro"/>
</dbReference>
<dbReference type="GO" id="GO:0001530">
    <property type="term" value="F:lipopolysaccharide binding"/>
    <property type="evidence" value="ECO:0007669"/>
    <property type="project" value="InterPro"/>
</dbReference>
<evidence type="ECO:0000313" key="7">
    <source>
        <dbReference type="Proteomes" id="UP000252023"/>
    </source>
</evidence>
<dbReference type="RefSeq" id="WP_114075478.1">
    <property type="nucleotide sequence ID" value="NZ_CP030918.1"/>
</dbReference>
<dbReference type="InterPro" id="IPR005653">
    <property type="entry name" value="OstA-like_N"/>
</dbReference>
<evidence type="ECO:0000259" key="5">
    <source>
        <dbReference type="Pfam" id="PF03968"/>
    </source>
</evidence>
<proteinExistence type="predicted"/>
<keyword evidence="7" id="KW-1185">Reference proteome</keyword>
<evidence type="ECO:0000256" key="2">
    <source>
        <dbReference type="ARBA" id="ARBA00022729"/>
    </source>
</evidence>
<feature type="domain" description="Organic solvent tolerance-like N-terminal" evidence="5">
    <location>
        <begin position="54"/>
        <end position="159"/>
    </location>
</feature>
<protein>
    <submittedName>
        <fullName evidence="6">Lipopolysaccharide transport periplasmic protein LptA</fullName>
    </submittedName>
</protein>
<dbReference type="OrthoDB" id="9811926at2"/>
<evidence type="ECO:0000256" key="1">
    <source>
        <dbReference type="ARBA" id="ARBA00022448"/>
    </source>
</evidence>
<dbReference type="Pfam" id="PF03968">
    <property type="entry name" value="LptD_N"/>
    <property type="match status" value="1"/>
</dbReference>
<dbReference type="PANTHER" id="PTHR36504:SF1">
    <property type="entry name" value="LIPOPOLYSACCHARIDE EXPORT SYSTEM PROTEIN LPTA"/>
    <property type="match status" value="1"/>
</dbReference>
<dbReference type="PANTHER" id="PTHR36504">
    <property type="entry name" value="LIPOPOLYSACCHARIDE EXPORT SYSTEM PROTEIN LPTA"/>
    <property type="match status" value="1"/>
</dbReference>
<dbReference type="AlphaFoldDB" id="A0A344PIF4"/>
<feature type="signal peptide" evidence="4">
    <location>
        <begin position="1"/>
        <end position="27"/>
    </location>
</feature>